<evidence type="ECO:0000256" key="7">
    <source>
        <dbReference type="SAM" id="Phobius"/>
    </source>
</evidence>
<evidence type="ECO:0000256" key="3">
    <source>
        <dbReference type="ARBA" id="ARBA00022475"/>
    </source>
</evidence>
<dbReference type="Gene3D" id="1.10.3860.10">
    <property type="entry name" value="Sodium:dicarboxylate symporter"/>
    <property type="match status" value="1"/>
</dbReference>
<dbReference type="GO" id="GO:0015293">
    <property type="term" value="F:symporter activity"/>
    <property type="evidence" value="ECO:0007669"/>
    <property type="project" value="UniProtKB-KW"/>
</dbReference>
<comment type="caution">
    <text evidence="8">The sequence shown here is derived from an EMBL/GenBank/DDBJ whole genome shotgun (WGS) entry which is preliminary data.</text>
</comment>
<evidence type="ECO:0000313" key="8">
    <source>
        <dbReference type="EMBL" id="PZO75967.1"/>
    </source>
</evidence>
<evidence type="ECO:0000256" key="4">
    <source>
        <dbReference type="ARBA" id="ARBA00022692"/>
    </source>
</evidence>
<reference evidence="8 9" key="1">
    <citation type="submission" date="2017-08" db="EMBL/GenBank/DDBJ databases">
        <title>Infants hospitalized years apart are colonized by the same room-sourced microbial strains.</title>
        <authorList>
            <person name="Brooks B."/>
            <person name="Olm M.R."/>
            <person name="Firek B.A."/>
            <person name="Baker R."/>
            <person name="Thomas B.C."/>
            <person name="Morowitz M.J."/>
            <person name="Banfield J.F."/>
        </authorList>
    </citation>
    <scope>NUCLEOTIDE SEQUENCE [LARGE SCALE GENOMIC DNA]</scope>
    <source>
        <strain evidence="8">S2_018_000_R3_119</strain>
    </source>
</reference>
<accession>A0A2W4Z3B7</accession>
<evidence type="ECO:0000256" key="2">
    <source>
        <dbReference type="ARBA" id="ARBA00022448"/>
    </source>
</evidence>
<name>A0A2W4Z3B7_9SPHN</name>
<feature type="transmembrane region" description="Helical" evidence="7">
    <location>
        <begin position="219"/>
        <end position="241"/>
    </location>
</feature>
<dbReference type="PRINTS" id="PR00173">
    <property type="entry name" value="EDTRNSPORT"/>
</dbReference>
<evidence type="ECO:0000256" key="5">
    <source>
        <dbReference type="ARBA" id="ARBA00022989"/>
    </source>
</evidence>
<dbReference type="EMBL" id="QFMX01000003">
    <property type="protein sequence ID" value="PZO75967.1"/>
    <property type="molecule type" value="Genomic_DNA"/>
</dbReference>
<dbReference type="PANTHER" id="PTHR42865:SF7">
    <property type="entry name" value="PROTON_GLUTAMATE-ASPARTATE SYMPORTER"/>
    <property type="match status" value="1"/>
</dbReference>
<dbReference type="PANTHER" id="PTHR42865">
    <property type="entry name" value="PROTON/GLUTAMATE-ASPARTATE SYMPORTER"/>
    <property type="match status" value="1"/>
</dbReference>
<dbReference type="SUPFAM" id="SSF118215">
    <property type="entry name" value="Proton glutamate symport protein"/>
    <property type="match status" value="1"/>
</dbReference>
<keyword evidence="5 7" id="KW-1133">Transmembrane helix</keyword>
<dbReference type="PROSITE" id="PS51257">
    <property type="entry name" value="PROKAR_LIPOPROTEIN"/>
    <property type="match status" value="1"/>
</dbReference>
<organism evidence="8 9">
    <name type="scientific">Sphingomonas taxi</name>
    <dbReference type="NCBI Taxonomy" id="1549858"/>
    <lineage>
        <taxon>Bacteria</taxon>
        <taxon>Pseudomonadati</taxon>
        <taxon>Pseudomonadota</taxon>
        <taxon>Alphaproteobacteria</taxon>
        <taxon>Sphingomonadales</taxon>
        <taxon>Sphingomonadaceae</taxon>
        <taxon>Sphingomonas</taxon>
    </lineage>
</organism>
<protein>
    <submittedName>
        <fullName evidence="8">Dicarboxylate/amino acid:cation symporter</fullName>
    </submittedName>
</protein>
<evidence type="ECO:0000256" key="1">
    <source>
        <dbReference type="ARBA" id="ARBA00004651"/>
    </source>
</evidence>
<gene>
    <name evidence="8" type="ORF">DI640_04170</name>
</gene>
<feature type="transmembrane region" description="Helical" evidence="7">
    <location>
        <begin position="78"/>
        <end position="104"/>
    </location>
</feature>
<keyword evidence="3" id="KW-1003">Cell membrane</keyword>
<sequence>MTLSQRILAALVAGLACGLALTRFPDIGARVTPVAELIGKAWVGGLRITIVPLVFALIVTGIASAADAARAGGVAGRALLFIAIGLTGSALVAGLVVEGLLAIWTVAPGALGSLGMAGAVPAQATAITGDWLLSFIPVNPFKSAAEGEMVPLVAFALLFGFAATRIDGSRRVGLIGLFHGLTDTLMVIVHWVLRLAPIGVFALATVAGSRAGIAAAGTLAQYIAIVVCACTAVTVLVYPVVRVASGVGIGRFARAVAPAQAIACSTQSSIASLPAMIDATSGPLEIREPVRNVVLPMAVSIFRITSAAANFAVALYVAALHGIAIGPGLFVIGVIVATVVSLAAVGLPSQVSFFTSIGPVCLAMGVPVEILPLLLAVETIPDIFRTIGNVTADVALTLIVDCAST</sequence>
<keyword evidence="2" id="KW-0813">Transport</keyword>
<comment type="subcellular location">
    <subcellularLocation>
        <location evidence="1">Cell membrane</location>
        <topology evidence="1">Multi-pass membrane protein</topology>
    </subcellularLocation>
</comment>
<keyword evidence="4 7" id="KW-0812">Transmembrane</keyword>
<keyword evidence="6 7" id="KW-0472">Membrane</keyword>
<dbReference type="GO" id="GO:0005886">
    <property type="term" value="C:plasma membrane"/>
    <property type="evidence" value="ECO:0007669"/>
    <property type="project" value="UniProtKB-SubCell"/>
</dbReference>
<dbReference type="AlphaFoldDB" id="A0A2W4Z3B7"/>
<evidence type="ECO:0000256" key="6">
    <source>
        <dbReference type="ARBA" id="ARBA00023136"/>
    </source>
</evidence>
<dbReference type="Proteomes" id="UP000249555">
    <property type="component" value="Unassembled WGS sequence"/>
</dbReference>
<feature type="transmembrane region" description="Helical" evidence="7">
    <location>
        <begin position="184"/>
        <end position="207"/>
    </location>
</feature>
<dbReference type="InterPro" id="IPR036458">
    <property type="entry name" value="Na:dicarbo_symporter_sf"/>
</dbReference>
<proteinExistence type="predicted"/>
<feature type="transmembrane region" description="Helical" evidence="7">
    <location>
        <begin position="46"/>
        <end position="66"/>
    </location>
</feature>
<feature type="transmembrane region" description="Helical" evidence="7">
    <location>
        <begin position="145"/>
        <end position="164"/>
    </location>
</feature>
<dbReference type="InterPro" id="IPR001991">
    <property type="entry name" value="Na-dicarboxylate_symporter"/>
</dbReference>
<dbReference type="Pfam" id="PF00375">
    <property type="entry name" value="SDF"/>
    <property type="match status" value="1"/>
</dbReference>
<evidence type="ECO:0000313" key="9">
    <source>
        <dbReference type="Proteomes" id="UP000249555"/>
    </source>
</evidence>
<feature type="transmembrane region" description="Helical" evidence="7">
    <location>
        <begin position="353"/>
        <end position="377"/>
    </location>
</feature>